<sequence>MAKLLLFISSVFLVYGNPSERKKASVMFFSERSLHRNAPGTIISGTLTGGTNAGAFSATSVDPTCSMGLTGPKSFGNQYSVSGKADKEFSSLQLLVDDYEAAKKGTDKFYIKVAFGKRLMGKSYEVNNSDNSIAGKKQGSGGKLTVKESGSSKTVTITGKTADGVVINATIVCNAVVTMPGK</sequence>
<protein>
    <submittedName>
        <fullName evidence="1">Uncharacterized protein</fullName>
    </submittedName>
</protein>
<keyword evidence="2" id="KW-1185">Reference proteome</keyword>
<dbReference type="RefSeq" id="WP_137338528.1">
    <property type="nucleotide sequence ID" value="NZ_BSQH01000001.1"/>
</dbReference>
<dbReference type="EMBL" id="SZVO01000001">
    <property type="protein sequence ID" value="TKT94239.1"/>
    <property type="molecule type" value="Genomic_DNA"/>
</dbReference>
<evidence type="ECO:0000313" key="1">
    <source>
        <dbReference type="EMBL" id="TKT94239.1"/>
    </source>
</evidence>
<comment type="caution">
    <text evidence="1">The sequence shown here is derived from an EMBL/GenBank/DDBJ whole genome shotgun (WGS) entry which is preliminary data.</text>
</comment>
<gene>
    <name evidence="1" type="ORF">FDK13_03230</name>
</gene>
<dbReference type="OrthoDB" id="965194at2"/>
<proteinExistence type="predicted"/>
<reference evidence="1 2" key="1">
    <citation type="submission" date="2019-05" db="EMBL/GenBank/DDBJ databases">
        <title>Dyadobacter AR-3-8 sp. nov., isolated from arctic soil.</title>
        <authorList>
            <person name="Chaudhary D.K."/>
        </authorList>
    </citation>
    <scope>NUCLEOTIDE SEQUENCE [LARGE SCALE GENOMIC DNA]</scope>
    <source>
        <strain evidence="1 2">AR-3-8</strain>
    </source>
</reference>
<name>A0A4U6D9T1_9BACT</name>
<accession>A0A4U6D9T1</accession>
<dbReference type="AlphaFoldDB" id="A0A4U6D9T1"/>
<dbReference type="Proteomes" id="UP000304900">
    <property type="component" value="Unassembled WGS sequence"/>
</dbReference>
<organism evidence="1 2">
    <name type="scientific">Dyadobacter frigoris</name>
    <dbReference type="NCBI Taxonomy" id="2576211"/>
    <lineage>
        <taxon>Bacteria</taxon>
        <taxon>Pseudomonadati</taxon>
        <taxon>Bacteroidota</taxon>
        <taxon>Cytophagia</taxon>
        <taxon>Cytophagales</taxon>
        <taxon>Spirosomataceae</taxon>
        <taxon>Dyadobacter</taxon>
    </lineage>
</organism>
<evidence type="ECO:0000313" key="2">
    <source>
        <dbReference type="Proteomes" id="UP000304900"/>
    </source>
</evidence>